<proteinExistence type="predicted"/>
<organism evidence="2 3">
    <name type="scientific">Oryza sativa subsp. japonica</name>
    <name type="common">Rice</name>
    <dbReference type="NCBI Taxonomy" id="39947"/>
    <lineage>
        <taxon>Eukaryota</taxon>
        <taxon>Viridiplantae</taxon>
        <taxon>Streptophyta</taxon>
        <taxon>Embryophyta</taxon>
        <taxon>Tracheophyta</taxon>
        <taxon>Spermatophyta</taxon>
        <taxon>Magnoliopsida</taxon>
        <taxon>Liliopsida</taxon>
        <taxon>Poales</taxon>
        <taxon>Poaceae</taxon>
        <taxon>BOP clade</taxon>
        <taxon>Oryzoideae</taxon>
        <taxon>Oryzeae</taxon>
        <taxon>Oryzinae</taxon>
        <taxon>Oryza</taxon>
        <taxon>Oryza sativa</taxon>
    </lineage>
</organism>
<feature type="region of interest" description="Disordered" evidence="1">
    <location>
        <begin position="22"/>
        <end position="42"/>
    </location>
</feature>
<name>Q8H5U3_ORYSJ</name>
<sequence length="140" mass="14785">MAAEIQTAVRLPVVPAPRLFHGGHALNRPRRTHHHRQSSEVTLNPISLSAGAQTAAAATPCGRREAQVLATTAGCEERRVAWEPAAAGRGRRRVARELAAAAGCEGRRATQEPAATGRGRRHAAQVEDGAGARQQVFGCC</sequence>
<evidence type="ECO:0000256" key="1">
    <source>
        <dbReference type="SAM" id="MobiDB-lite"/>
    </source>
</evidence>
<evidence type="ECO:0000313" key="3">
    <source>
        <dbReference type="Proteomes" id="UP000000763"/>
    </source>
</evidence>
<feature type="region of interest" description="Disordered" evidence="1">
    <location>
        <begin position="104"/>
        <end position="129"/>
    </location>
</feature>
<protein>
    <submittedName>
        <fullName evidence="2">Uncharacterized protein</fullName>
    </submittedName>
</protein>
<gene>
    <name evidence="2" type="primary">OJ1123_C12.116</name>
</gene>
<reference evidence="3" key="1">
    <citation type="journal article" date="2005" name="Nature">
        <title>The map-based sequence of the rice genome.</title>
        <authorList>
            <consortium name="International rice genome sequencing project (IRGSP)"/>
            <person name="Matsumoto T."/>
            <person name="Wu J."/>
            <person name="Kanamori H."/>
            <person name="Katayose Y."/>
            <person name="Fujisawa M."/>
            <person name="Namiki N."/>
            <person name="Mizuno H."/>
            <person name="Yamamoto K."/>
            <person name="Antonio B.A."/>
            <person name="Baba T."/>
            <person name="Sakata K."/>
            <person name="Nagamura Y."/>
            <person name="Aoki H."/>
            <person name="Arikawa K."/>
            <person name="Arita K."/>
            <person name="Bito T."/>
            <person name="Chiden Y."/>
            <person name="Fujitsuka N."/>
            <person name="Fukunaka R."/>
            <person name="Hamada M."/>
            <person name="Harada C."/>
            <person name="Hayashi A."/>
            <person name="Hijishita S."/>
            <person name="Honda M."/>
            <person name="Hosokawa S."/>
            <person name="Ichikawa Y."/>
            <person name="Idonuma A."/>
            <person name="Iijima M."/>
            <person name="Ikeda M."/>
            <person name="Ikeno M."/>
            <person name="Ito K."/>
            <person name="Ito S."/>
            <person name="Ito T."/>
            <person name="Ito Y."/>
            <person name="Ito Y."/>
            <person name="Iwabuchi A."/>
            <person name="Kamiya K."/>
            <person name="Karasawa W."/>
            <person name="Kurita K."/>
            <person name="Katagiri S."/>
            <person name="Kikuta A."/>
            <person name="Kobayashi H."/>
            <person name="Kobayashi N."/>
            <person name="Machita K."/>
            <person name="Maehara T."/>
            <person name="Masukawa M."/>
            <person name="Mizubayashi T."/>
            <person name="Mukai Y."/>
            <person name="Nagasaki H."/>
            <person name="Nagata Y."/>
            <person name="Naito S."/>
            <person name="Nakashima M."/>
            <person name="Nakama Y."/>
            <person name="Nakamichi Y."/>
            <person name="Nakamura M."/>
            <person name="Meguro A."/>
            <person name="Negishi M."/>
            <person name="Ohta I."/>
            <person name="Ohta T."/>
            <person name="Okamoto M."/>
            <person name="Ono N."/>
            <person name="Saji S."/>
            <person name="Sakaguchi M."/>
            <person name="Sakai K."/>
            <person name="Shibata M."/>
            <person name="Shimokawa T."/>
            <person name="Song J."/>
            <person name="Takazaki Y."/>
            <person name="Terasawa K."/>
            <person name="Tsugane M."/>
            <person name="Tsuji K."/>
            <person name="Ueda S."/>
            <person name="Waki K."/>
            <person name="Yamagata H."/>
            <person name="Yamamoto M."/>
            <person name="Yamamoto S."/>
            <person name="Yamane H."/>
            <person name="Yoshiki S."/>
            <person name="Yoshihara R."/>
            <person name="Yukawa K."/>
            <person name="Zhong H."/>
            <person name="Yano M."/>
            <person name="Yuan Q."/>
            <person name="Ouyang S."/>
            <person name="Liu J."/>
            <person name="Jones K.M."/>
            <person name="Gansberger K."/>
            <person name="Moffat K."/>
            <person name="Hill J."/>
            <person name="Bera J."/>
            <person name="Fadrosh D."/>
            <person name="Jin S."/>
            <person name="Johri S."/>
            <person name="Kim M."/>
            <person name="Overton L."/>
            <person name="Reardon M."/>
            <person name="Tsitrin T."/>
            <person name="Vuong H."/>
            <person name="Weaver B."/>
            <person name="Ciecko A."/>
            <person name="Tallon L."/>
            <person name="Jackson J."/>
            <person name="Pai G."/>
            <person name="Aken S.V."/>
            <person name="Utterback T."/>
            <person name="Reidmuller S."/>
            <person name="Feldblyum T."/>
            <person name="Hsiao J."/>
            <person name="Zismann V."/>
            <person name="Iobst S."/>
            <person name="de Vazeille A.R."/>
            <person name="Buell C.R."/>
            <person name="Ying K."/>
            <person name="Li Y."/>
            <person name="Lu T."/>
            <person name="Huang Y."/>
            <person name="Zhao Q."/>
            <person name="Feng Q."/>
            <person name="Zhang L."/>
            <person name="Zhu J."/>
            <person name="Weng Q."/>
            <person name="Mu J."/>
            <person name="Lu Y."/>
            <person name="Fan D."/>
            <person name="Liu Y."/>
            <person name="Guan J."/>
            <person name="Zhang Y."/>
            <person name="Yu S."/>
            <person name="Liu X."/>
            <person name="Zhang Y."/>
            <person name="Hong G."/>
            <person name="Han B."/>
            <person name="Choisne N."/>
            <person name="Demange N."/>
            <person name="Orjeda G."/>
            <person name="Samain S."/>
            <person name="Cattolico L."/>
            <person name="Pelletier E."/>
            <person name="Couloux A."/>
            <person name="Segurens B."/>
            <person name="Wincker P."/>
            <person name="D'Hont A."/>
            <person name="Scarpelli C."/>
            <person name="Weissenbach J."/>
            <person name="Salanoubat M."/>
            <person name="Quetier F."/>
            <person name="Yu Y."/>
            <person name="Kim H.R."/>
            <person name="Rambo T."/>
            <person name="Currie J."/>
            <person name="Collura K."/>
            <person name="Luo M."/>
            <person name="Yang T."/>
            <person name="Ammiraju J.S.S."/>
            <person name="Engler F."/>
            <person name="Soderlund C."/>
            <person name="Wing R.A."/>
            <person name="Palmer L.E."/>
            <person name="de la Bastide M."/>
            <person name="Spiegel L."/>
            <person name="Nascimento L."/>
            <person name="Zutavern T."/>
            <person name="O'Shaughnessy A."/>
            <person name="Dike S."/>
            <person name="Dedhia N."/>
            <person name="Preston R."/>
            <person name="Balija V."/>
            <person name="McCombie W.R."/>
            <person name="Chow T."/>
            <person name="Chen H."/>
            <person name="Chung M."/>
            <person name="Chen C."/>
            <person name="Shaw J."/>
            <person name="Wu H."/>
            <person name="Hsiao K."/>
            <person name="Chao Y."/>
            <person name="Chu M."/>
            <person name="Cheng C."/>
            <person name="Hour A."/>
            <person name="Lee P."/>
            <person name="Lin S."/>
            <person name="Lin Y."/>
            <person name="Liou J."/>
            <person name="Liu S."/>
            <person name="Hsing Y."/>
            <person name="Raghuvanshi S."/>
            <person name="Mohanty A."/>
            <person name="Bharti A.K."/>
            <person name="Gaur A."/>
            <person name="Gupta V."/>
            <person name="Kumar D."/>
            <person name="Ravi V."/>
            <person name="Vij S."/>
            <person name="Kapur A."/>
            <person name="Khurana P."/>
            <person name="Khurana P."/>
            <person name="Khurana J.P."/>
            <person name="Tyagi A.K."/>
            <person name="Gaikwad K."/>
            <person name="Singh A."/>
            <person name="Dalal V."/>
            <person name="Srivastava S."/>
            <person name="Dixit A."/>
            <person name="Pal A.K."/>
            <person name="Ghazi I.A."/>
            <person name="Yadav M."/>
            <person name="Pandit A."/>
            <person name="Bhargava A."/>
            <person name="Sureshbabu K."/>
            <person name="Batra K."/>
            <person name="Sharma T.R."/>
            <person name="Mohapatra T."/>
            <person name="Singh N.K."/>
            <person name="Messing J."/>
            <person name="Nelson A.B."/>
            <person name="Fuks G."/>
            <person name="Kavchok S."/>
            <person name="Keizer G."/>
            <person name="Linton E."/>
            <person name="Llaca V."/>
            <person name="Song R."/>
            <person name="Tanyolac B."/>
            <person name="Young S."/>
            <person name="Ho-Il K."/>
            <person name="Hahn J.H."/>
            <person name="Sangsakoo G."/>
            <person name="Vanavichit A."/>
            <person name="de Mattos Luiz.A.T."/>
            <person name="Zimmer P.D."/>
            <person name="Malone G."/>
            <person name="Dellagostin O."/>
            <person name="de Oliveira A.C."/>
            <person name="Bevan M."/>
            <person name="Bancroft I."/>
            <person name="Minx P."/>
            <person name="Cordum H."/>
            <person name="Wilson R."/>
            <person name="Cheng Z."/>
            <person name="Jin W."/>
            <person name="Jiang J."/>
            <person name="Leong S.A."/>
            <person name="Iwama H."/>
            <person name="Gojobori T."/>
            <person name="Itoh T."/>
            <person name="Niimura Y."/>
            <person name="Fujii Y."/>
            <person name="Habara T."/>
            <person name="Sakai H."/>
            <person name="Sato Y."/>
            <person name="Wilson G."/>
            <person name="Kumar K."/>
            <person name="McCouch S."/>
            <person name="Juretic N."/>
            <person name="Hoen D."/>
            <person name="Wright S."/>
            <person name="Bruskiewich R."/>
            <person name="Bureau T."/>
            <person name="Miyao A."/>
            <person name="Hirochika H."/>
            <person name="Nishikawa T."/>
            <person name="Kadowaki K."/>
            <person name="Sugiura M."/>
            <person name="Burr B."/>
            <person name="Sasaki T."/>
        </authorList>
    </citation>
    <scope>NUCLEOTIDE SEQUENCE [LARGE SCALE GENOMIC DNA]</scope>
    <source>
        <strain evidence="3">cv. Nipponbare</strain>
    </source>
</reference>
<dbReference type="EMBL" id="AP003746">
    <property type="protein sequence ID" value="BAC15847.1"/>
    <property type="molecule type" value="Genomic_DNA"/>
</dbReference>
<evidence type="ECO:0000313" key="2">
    <source>
        <dbReference type="EMBL" id="BAC15847.1"/>
    </source>
</evidence>
<dbReference type="AlphaFoldDB" id="Q8H5U3"/>
<accession>Q8H5U3</accession>
<dbReference type="Proteomes" id="UP000000763">
    <property type="component" value="Chromosome 7"/>
</dbReference>
<feature type="compositionally biased region" description="Basic residues" evidence="1">
    <location>
        <begin position="27"/>
        <end position="36"/>
    </location>
</feature>
<reference evidence="3" key="2">
    <citation type="journal article" date="2008" name="Nucleic Acids Res.">
        <title>The rice annotation project database (RAP-DB): 2008 update.</title>
        <authorList>
            <consortium name="The rice annotation project (RAP)"/>
        </authorList>
    </citation>
    <scope>GENOME REANNOTATION</scope>
    <source>
        <strain evidence="3">cv. Nipponbare</strain>
    </source>
</reference>